<gene>
    <name evidence="5" type="primary">SELPLG</name>
</gene>
<name>A0A1S2ZVS9_ERIEU</name>
<evidence type="ECO:0000313" key="4">
    <source>
        <dbReference type="Proteomes" id="UP001652624"/>
    </source>
</evidence>
<feature type="compositionally biased region" description="Polar residues" evidence="1">
    <location>
        <begin position="66"/>
        <end position="88"/>
    </location>
</feature>
<feature type="region of interest" description="Disordered" evidence="1">
    <location>
        <begin position="21"/>
        <end position="88"/>
    </location>
</feature>
<protein>
    <submittedName>
        <fullName evidence="5">P-selectin glycoprotein ligand 1</fullName>
    </submittedName>
</protein>
<sequence length="427" mass="43280">MPLPLLLLLLTLLDPSSHLQPWGPRGAGAEVATEPPNIRNRRQVTEWDPMEEDYDSVPTDPPEILENSTSAMTPQLPNETTTQVQGSSQLSTLEMATGDPAGLENGTQTPTVAADTRGTLATEPATAAPLLPVAVFTQRAPLTELVTTEALSTGPATTEAITTGPAATWAVTMGPAATEAITTGPAATEALSTGLAAMEAVTTGPAATGAVTMGPAATEAVTTGQAATEAITTGPAATEALSTGPATTEAVTMGPAAKEAITTGPAATEALSTGLIVMEAVTTESTPRDILSFVPVAIEAQSTEAPATVADGLAAVGNLASLSPPRAQDRIPVKQCLLAILILALVATIFLVCTVVLAVRLSRRNHMYPVRSYSPTEMVCISSLLPEGGDGAAAANGALAGAKSQGPKAEAGEEREGDDLTLHSFLP</sequence>
<keyword evidence="3" id="KW-0732">Signal</keyword>
<dbReference type="GO" id="GO:0050901">
    <property type="term" value="P:leukocyte tethering or rolling"/>
    <property type="evidence" value="ECO:0007669"/>
    <property type="project" value="TreeGrafter"/>
</dbReference>
<dbReference type="Proteomes" id="UP001652624">
    <property type="component" value="Chromosome 6"/>
</dbReference>
<dbReference type="PANTHER" id="PTHR17384">
    <property type="entry name" value="P-SELECTIN GLYCOPROTEIN LIGAND-1"/>
    <property type="match status" value="1"/>
</dbReference>
<keyword evidence="2" id="KW-1133">Transmembrane helix</keyword>
<proteinExistence type="predicted"/>
<reference evidence="5" key="1">
    <citation type="submission" date="2025-08" db="UniProtKB">
        <authorList>
            <consortium name="RefSeq"/>
        </authorList>
    </citation>
    <scope>IDENTIFICATION</scope>
</reference>
<dbReference type="FunCoup" id="A0A1S2ZVS9">
    <property type="interactions" value="194"/>
</dbReference>
<accession>A0A1S2ZVS9</accession>
<evidence type="ECO:0000256" key="1">
    <source>
        <dbReference type="SAM" id="MobiDB-lite"/>
    </source>
</evidence>
<feature type="chain" id="PRO_5010237208" evidence="3">
    <location>
        <begin position="20"/>
        <end position="427"/>
    </location>
</feature>
<dbReference type="AlphaFoldDB" id="A0A1S2ZVS9"/>
<evidence type="ECO:0000256" key="3">
    <source>
        <dbReference type="SAM" id="SignalP"/>
    </source>
</evidence>
<feature type="transmembrane region" description="Helical" evidence="2">
    <location>
        <begin position="337"/>
        <end position="359"/>
    </location>
</feature>
<evidence type="ECO:0000313" key="5">
    <source>
        <dbReference type="RefSeq" id="XP_007525361.1"/>
    </source>
</evidence>
<dbReference type="OrthoDB" id="9666269at2759"/>
<evidence type="ECO:0000256" key="2">
    <source>
        <dbReference type="SAM" id="Phobius"/>
    </source>
</evidence>
<dbReference type="GeneID" id="103115540"/>
<keyword evidence="2" id="KW-0812">Transmembrane</keyword>
<dbReference type="RefSeq" id="XP_007525361.1">
    <property type="nucleotide sequence ID" value="XM_007525299.3"/>
</dbReference>
<dbReference type="CTD" id="6404"/>
<dbReference type="eggNOG" id="ENOG502S8ZU">
    <property type="taxonomic scope" value="Eukaryota"/>
</dbReference>
<dbReference type="PANTHER" id="PTHR17384:SF7">
    <property type="entry name" value="P-SELECTIN GLYCOPROTEIN LIGAND 1"/>
    <property type="match status" value="1"/>
</dbReference>
<organism evidence="4 5">
    <name type="scientific">Erinaceus europaeus</name>
    <name type="common">Western European hedgehog</name>
    <dbReference type="NCBI Taxonomy" id="9365"/>
    <lineage>
        <taxon>Eukaryota</taxon>
        <taxon>Metazoa</taxon>
        <taxon>Chordata</taxon>
        <taxon>Craniata</taxon>
        <taxon>Vertebrata</taxon>
        <taxon>Euteleostomi</taxon>
        <taxon>Mammalia</taxon>
        <taxon>Eutheria</taxon>
        <taxon>Laurasiatheria</taxon>
        <taxon>Eulipotyphla</taxon>
        <taxon>Erinaceidae</taxon>
        <taxon>Erinaceinae</taxon>
        <taxon>Erinaceus</taxon>
    </lineage>
</organism>
<dbReference type="InterPro" id="IPR026195">
    <property type="entry name" value="PSGL-1"/>
</dbReference>
<feature type="region of interest" description="Disordered" evidence="1">
    <location>
        <begin position="399"/>
        <end position="420"/>
    </location>
</feature>
<keyword evidence="4" id="KW-1185">Reference proteome</keyword>
<feature type="signal peptide" evidence="3">
    <location>
        <begin position="1"/>
        <end position="19"/>
    </location>
</feature>
<dbReference type="InParanoid" id="A0A1S2ZVS9"/>
<dbReference type="GO" id="GO:0005886">
    <property type="term" value="C:plasma membrane"/>
    <property type="evidence" value="ECO:0007669"/>
    <property type="project" value="TreeGrafter"/>
</dbReference>
<feature type="compositionally biased region" description="Basic and acidic residues" evidence="1">
    <location>
        <begin position="410"/>
        <end position="420"/>
    </location>
</feature>
<keyword evidence="2" id="KW-0472">Membrane</keyword>